<proteinExistence type="predicted"/>
<gene>
    <name evidence="1" type="ORF">Hypma_013757</name>
</gene>
<dbReference type="InParanoid" id="A0A369K946"/>
<keyword evidence="2" id="KW-1185">Reference proteome</keyword>
<dbReference type="EMBL" id="LUEZ02000009">
    <property type="protein sequence ID" value="RDB29970.1"/>
    <property type="molecule type" value="Genomic_DNA"/>
</dbReference>
<reference evidence="1" key="1">
    <citation type="submission" date="2018-04" db="EMBL/GenBank/DDBJ databases">
        <title>Whole genome sequencing of Hypsizygus marmoreus.</title>
        <authorList>
            <person name="Choi I.-G."/>
            <person name="Min B."/>
            <person name="Kim J.-G."/>
            <person name="Kim S."/>
            <person name="Oh Y.-L."/>
            <person name="Kong W.-S."/>
            <person name="Park H."/>
            <person name="Jeong J."/>
            <person name="Song E.-S."/>
        </authorList>
    </citation>
    <scope>NUCLEOTIDE SEQUENCE [LARGE SCALE GENOMIC DNA]</scope>
    <source>
        <strain evidence="1">51987-8</strain>
    </source>
</reference>
<evidence type="ECO:0000313" key="1">
    <source>
        <dbReference type="EMBL" id="RDB29970.1"/>
    </source>
</evidence>
<comment type="caution">
    <text evidence="1">The sequence shown here is derived from an EMBL/GenBank/DDBJ whole genome shotgun (WGS) entry which is preliminary data.</text>
</comment>
<sequence>MAQGLVYSCILILSRDSACFHVRFPARGADFGHDAFFLHGGAVPISIPETRTYPLYFVSPNLKIASPLSPSSPPVLSSSLAISSPPPCLQVQAQGCCPCVKDDKEGSVLTWSLCSSGEPPSLLDGTDASSFPRFTFLLHTDRC</sequence>
<evidence type="ECO:0000313" key="2">
    <source>
        <dbReference type="Proteomes" id="UP000076154"/>
    </source>
</evidence>
<name>A0A369K946_HYPMA</name>
<accession>A0A369K946</accession>
<protein>
    <submittedName>
        <fullName evidence="1">Uncharacterized protein</fullName>
    </submittedName>
</protein>
<dbReference type="AlphaFoldDB" id="A0A369K946"/>
<dbReference type="Proteomes" id="UP000076154">
    <property type="component" value="Unassembled WGS sequence"/>
</dbReference>
<organism evidence="1 2">
    <name type="scientific">Hypsizygus marmoreus</name>
    <name type="common">White beech mushroom</name>
    <name type="synonym">Agaricus marmoreus</name>
    <dbReference type="NCBI Taxonomy" id="39966"/>
    <lineage>
        <taxon>Eukaryota</taxon>
        <taxon>Fungi</taxon>
        <taxon>Dikarya</taxon>
        <taxon>Basidiomycota</taxon>
        <taxon>Agaricomycotina</taxon>
        <taxon>Agaricomycetes</taxon>
        <taxon>Agaricomycetidae</taxon>
        <taxon>Agaricales</taxon>
        <taxon>Tricholomatineae</taxon>
        <taxon>Lyophyllaceae</taxon>
        <taxon>Hypsizygus</taxon>
    </lineage>
</organism>